<dbReference type="OrthoDB" id="7267294at2"/>
<dbReference type="CDD" id="cd07821">
    <property type="entry name" value="PYR_PYL_RCAR_like"/>
    <property type="match status" value="1"/>
</dbReference>
<dbReference type="PANTHER" id="PTHR39332">
    <property type="entry name" value="BLL4707 PROTEIN"/>
    <property type="match status" value="1"/>
</dbReference>
<name>A0A1I4Q5N0_9HYPH</name>
<dbReference type="AlphaFoldDB" id="A0A1I4Q5N0"/>
<evidence type="ECO:0000313" key="2">
    <source>
        <dbReference type="Proteomes" id="UP000199048"/>
    </source>
</evidence>
<dbReference type="InterPro" id="IPR023393">
    <property type="entry name" value="START-like_dom_sf"/>
</dbReference>
<evidence type="ECO:0000313" key="1">
    <source>
        <dbReference type="EMBL" id="SFM34943.1"/>
    </source>
</evidence>
<dbReference type="Gene3D" id="3.30.530.20">
    <property type="match status" value="1"/>
</dbReference>
<keyword evidence="2" id="KW-1185">Reference proteome</keyword>
<dbReference type="PANTHER" id="PTHR39332:SF7">
    <property type="entry name" value="SRPBCC FAMILY PROTEIN"/>
    <property type="match status" value="1"/>
</dbReference>
<sequence length="168" mass="18559">MSLLISALAARCVPFAFLATMTLLGASGNPVLEVSQTRTISGSPAAVWAVIGEFCDIRRWHRQARACALFHDEGQIVRSIDLRDIGTVVEVQLDRDEDAMTYSYTLVRSPWPVKQYRASLTVTPMGQGTVVVWRATFRLNDACDEGAVARIEDLFRSGLADVAREVTR</sequence>
<dbReference type="InterPro" id="IPR019587">
    <property type="entry name" value="Polyketide_cyclase/dehydratase"/>
</dbReference>
<dbReference type="STRING" id="582667.SAMN05192568_102820"/>
<dbReference type="Proteomes" id="UP000199048">
    <property type="component" value="Unassembled WGS sequence"/>
</dbReference>
<dbReference type="Pfam" id="PF10604">
    <property type="entry name" value="Polyketide_cyc2"/>
    <property type="match status" value="1"/>
</dbReference>
<dbReference type="EMBL" id="FOTK01000028">
    <property type="protein sequence ID" value="SFM34943.1"/>
    <property type="molecule type" value="Genomic_DNA"/>
</dbReference>
<dbReference type="SUPFAM" id="SSF55961">
    <property type="entry name" value="Bet v1-like"/>
    <property type="match status" value="1"/>
</dbReference>
<reference evidence="2" key="1">
    <citation type="submission" date="2016-10" db="EMBL/GenBank/DDBJ databases">
        <authorList>
            <person name="Varghese N."/>
            <person name="Submissions S."/>
        </authorList>
    </citation>
    <scope>NUCLEOTIDE SEQUENCE [LARGE SCALE GENOMIC DNA]</scope>
    <source>
        <strain evidence="2">BL36</strain>
    </source>
</reference>
<organism evidence="1 2">
    <name type="scientific">Methylobacterium pseudosasicola</name>
    <dbReference type="NCBI Taxonomy" id="582667"/>
    <lineage>
        <taxon>Bacteria</taxon>
        <taxon>Pseudomonadati</taxon>
        <taxon>Pseudomonadota</taxon>
        <taxon>Alphaproteobacteria</taxon>
        <taxon>Hyphomicrobiales</taxon>
        <taxon>Methylobacteriaceae</taxon>
        <taxon>Methylobacterium</taxon>
    </lineage>
</organism>
<gene>
    <name evidence="1" type="ORF">SAMN05192568_102820</name>
</gene>
<proteinExistence type="predicted"/>
<dbReference type="RefSeq" id="WP_092044230.1">
    <property type="nucleotide sequence ID" value="NZ_FOTK01000028.1"/>
</dbReference>
<protein>
    <submittedName>
        <fullName evidence="1">Polyketide cyclase / dehydrase and lipid transport</fullName>
    </submittedName>
</protein>
<accession>A0A1I4Q5N0</accession>